<gene>
    <name evidence="3" type="ORF">BDY17DRAFT_294589</name>
</gene>
<organism evidence="3 4">
    <name type="scientific">Neohortaea acidophila</name>
    <dbReference type="NCBI Taxonomy" id="245834"/>
    <lineage>
        <taxon>Eukaryota</taxon>
        <taxon>Fungi</taxon>
        <taxon>Dikarya</taxon>
        <taxon>Ascomycota</taxon>
        <taxon>Pezizomycotina</taxon>
        <taxon>Dothideomycetes</taxon>
        <taxon>Dothideomycetidae</taxon>
        <taxon>Mycosphaerellales</taxon>
        <taxon>Teratosphaeriaceae</taxon>
        <taxon>Neohortaea</taxon>
    </lineage>
</organism>
<evidence type="ECO:0000256" key="1">
    <source>
        <dbReference type="SAM" id="MobiDB-lite"/>
    </source>
</evidence>
<feature type="transmembrane region" description="Helical" evidence="2">
    <location>
        <begin position="99"/>
        <end position="126"/>
    </location>
</feature>
<dbReference type="EMBL" id="MU001634">
    <property type="protein sequence ID" value="KAF2483881.1"/>
    <property type="molecule type" value="Genomic_DNA"/>
</dbReference>
<keyword evidence="2" id="KW-0812">Transmembrane</keyword>
<dbReference type="OrthoDB" id="2386090at2759"/>
<sequence>MLHLVHGRSHARPKDVMFALRAFGRCTPRRIPSVLVLATRCPRPSTPSLLPKCRPSVFIPGRYAQTATNRPGEKYAYPENLNVFDGGLFNTYTIGFTRVATLAIAAYGTLWALPSVIIAGGVPWYVYPAYATLPWLPWLATGIFFGGYVSHINVLLPRAARRSKAELIHFARSIPPTTTLQIKSLWFRPWPHSREVQFGNLRRLPKSWTRLTNLELQPSWTASNRAIARKHRVYDYIARTVMGRFYVVRDRRRETARVSGMWDQMWEQIPVIGEEGGTEKLVGSSSASPASLPATAKNRRVPVSRARR</sequence>
<evidence type="ECO:0000313" key="4">
    <source>
        <dbReference type="Proteomes" id="UP000799767"/>
    </source>
</evidence>
<feature type="transmembrane region" description="Helical" evidence="2">
    <location>
        <begin position="138"/>
        <end position="156"/>
    </location>
</feature>
<protein>
    <submittedName>
        <fullName evidence="3">Uncharacterized protein</fullName>
    </submittedName>
</protein>
<feature type="region of interest" description="Disordered" evidence="1">
    <location>
        <begin position="277"/>
        <end position="308"/>
    </location>
</feature>
<dbReference type="GeneID" id="54474164"/>
<dbReference type="AlphaFoldDB" id="A0A6A6PVW8"/>
<feature type="compositionally biased region" description="Low complexity" evidence="1">
    <location>
        <begin position="284"/>
        <end position="296"/>
    </location>
</feature>
<keyword evidence="2" id="KW-1133">Transmembrane helix</keyword>
<feature type="compositionally biased region" description="Basic residues" evidence="1">
    <location>
        <begin position="297"/>
        <end position="308"/>
    </location>
</feature>
<evidence type="ECO:0000256" key="2">
    <source>
        <dbReference type="SAM" id="Phobius"/>
    </source>
</evidence>
<reference evidence="3" key="1">
    <citation type="journal article" date="2020" name="Stud. Mycol.">
        <title>101 Dothideomycetes genomes: a test case for predicting lifestyles and emergence of pathogens.</title>
        <authorList>
            <person name="Haridas S."/>
            <person name="Albert R."/>
            <person name="Binder M."/>
            <person name="Bloem J."/>
            <person name="Labutti K."/>
            <person name="Salamov A."/>
            <person name="Andreopoulos B."/>
            <person name="Baker S."/>
            <person name="Barry K."/>
            <person name="Bills G."/>
            <person name="Bluhm B."/>
            <person name="Cannon C."/>
            <person name="Castanera R."/>
            <person name="Culley D."/>
            <person name="Daum C."/>
            <person name="Ezra D."/>
            <person name="Gonzalez J."/>
            <person name="Henrissat B."/>
            <person name="Kuo A."/>
            <person name="Liang C."/>
            <person name="Lipzen A."/>
            <person name="Lutzoni F."/>
            <person name="Magnuson J."/>
            <person name="Mondo S."/>
            <person name="Nolan M."/>
            <person name="Ohm R."/>
            <person name="Pangilinan J."/>
            <person name="Park H.-J."/>
            <person name="Ramirez L."/>
            <person name="Alfaro M."/>
            <person name="Sun H."/>
            <person name="Tritt A."/>
            <person name="Yoshinaga Y."/>
            <person name="Zwiers L.-H."/>
            <person name="Turgeon B."/>
            <person name="Goodwin S."/>
            <person name="Spatafora J."/>
            <person name="Crous P."/>
            <person name="Grigoriev I."/>
        </authorList>
    </citation>
    <scope>NUCLEOTIDE SEQUENCE</scope>
    <source>
        <strain evidence="3">CBS 113389</strain>
    </source>
</reference>
<proteinExistence type="predicted"/>
<dbReference type="Proteomes" id="UP000799767">
    <property type="component" value="Unassembled WGS sequence"/>
</dbReference>
<keyword evidence="4" id="KW-1185">Reference proteome</keyword>
<evidence type="ECO:0000313" key="3">
    <source>
        <dbReference type="EMBL" id="KAF2483881.1"/>
    </source>
</evidence>
<accession>A0A6A6PVW8</accession>
<keyword evidence="2" id="KW-0472">Membrane</keyword>
<name>A0A6A6PVW8_9PEZI</name>
<dbReference type="RefSeq" id="XP_033590451.1">
    <property type="nucleotide sequence ID" value="XM_033733162.1"/>
</dbReference>